<dbReference type="RefSeq" id="WP_044731615.1">
    <property type="nucleotide sequence ID" value="NZ_JYBP01000003.1"/>
</dbReference>
<proteinExistence type="predicted"/>
<reference evidence="1 2" key="1">
    <citation type="submission" date="2015-01" db="EMBL/GenBank/DDBJ databases">
        <authorList>
            <person name="Filippidou S."/>
            <person name="Jeanneret N."/>
            <person name="Russel-Delif L."/>
            <person name="Junier T."/>
            <person name="Wunderlin T."/>
            <person name="Molina V."/>
            <person name="Johnson S.L."/>
            <person name="Davenport K.W."/>
            <person name="Chain P.S."/>
            <person name="Dorador C."/>
            <person name="Junier P."/>
        </authorList>
    </citation>
    <scope>NUCLEOTIDE SEQUENCE [LARGE SCALE GENOMIC DNA]</scope>
    <source>
        <strain evidence="1 2">Et7/4</strain>
    </source>
</reference>
<organism evidence="1 2">
    <name type="scientific">Geobacillus kaustophilus</name>
    <dbReference type="NCBI Taxonomy" id="1462"/>
    <lineage>
        <taxon>Bacteria</taxon>
        <taxon>Bacillati</taxon>
        <taxon>Bacillota</taxon>
        <taxon>Bacilli</taxon>
        <taxon>Bacillales</taxon>
        <taxon>Anoxybacillaceae</taxon>
        <taxon>Geobacillus</taxon>
        <taxon>Geobacillus thermoleovorans group</taxon>
    </lineage>
</organism>
<name>A0A0D8BQR9_GEOKU</name>
<comment type="caution">
    <text evidence="1">The sequence shown here is derived from an EMBL/GenBank/DDBJ whole genome shotgun (WGS) entry which is preliminary data.</text>
</comment>
<dbReference type="OrthoDB" id="2695555at2"/>
<dbReference type="EMBL" id="JYBP01000003">
    <property type="protein sequence ID" value="KJE25712.1"/>
    <property type="molecule type" value="Genomic_DNA"/>
</dbReference>
<gene>
    <name evidence="1" type="ORF">LG52_1707</name>
</gene>
<evidence type="ECO:0000313" key="2">
    <source>
        <dbReference type="Proteomes" id="UP000032522"/>
    </source>
</evidence>
<protein>
    <recommendedName>
        <fullName evidence="3">Cytosolic protein</fullName>
    </recommendedName>
</protein>
<evidence type="ECO:0000313" key="1">
    <source>
        <dbReference type="EMBL" id="KJE25712.1"/>
    </source>
</evidence>
<sequence>MTRRDADVHTGYNDLKQVEMFVETAEKMVGQATMQLDPEMLDHAEQAVKNARDQLARARQEATGVDGDFLDRCEQTLARAEHQLREAQP</sequence>
<evidence type="ECO:0008006" key="3">
    <source>
        <dbReference type="Google" id="ProtNLM"/>
    </source>
</evidence>
<dbReference type="Pfam" id="PF10819">
    <property type="entry name" value="DUF2564"/>
    <property type="match status" value="1"/>
</dbReference>
<dbReference type="Proteomes" id="UP000032522">
    <property type="component" value="Unassembled WGS sequence"/>
</dbReference>
<dbReference type="InterPro" id="IPR020314">
    <property type="entry name" value="Uncharacterised_YpzA"/>
</dbReference>
<accession>A0A0D8BQR9</accession>
<dbReference type="AlphaFoldDB" id="A0A0D8BQR9"/>
<dbReference type="PATRIC" id="fig|1462.6.peg.1929"/>